<dbReference type="AlphaFoldDB" id="A0A8S1UZS4"/>
<reference evidence="1" key="1">
    <citation type="submission" date="2021-01" db="EMBL/GenBank/DDBJ databases">
        <authorList>
            <consortium name="Genoscope - CEA"/>
            <person name="William W."/>
        </authorList>
    </citation>
    <scope>NUCLEOTIDE SEQUENCE</scope>
</reference>
<organism evidence="1 2">
    <name type="scientific">Paramecium pentaurelia</name>
    <dbReference type="NCBI Taxonomy" id="43138"/>
    <lineage>
        <taxon>Eukaryota</taxon>
        <taxon>Sar</taxon>
        <taxon>Alveolata</taxon>
        <taxon>Ciliophora</taxon>
        <taxon>Intramacronucleata</taxon>
        <taxon>Oligohymenophorea</taxon>
        <taxon>Peniculida</taxon>
        <taxon>Parameciidae</taxon>
        <taxon>Paramecium</taxon>
    </lineage>
</organism>
<sequence length="87" mass="10554">MFANILKFSYLTQLELTKNKKKCIQILFNIQVFLDQIYIKQSQSNNIPEDIFEKFVLQLIEIYKYYNPKLFDTIFSDFCMPKKLIQK</sequence>
<keyword evidence="2" id="KW-1185">Reference proteome</keyword>
<evidence type="ECO:0000313" key="2">
    <source>
        <dbReference type="Proteomes" id="UP000689195"/>
    </source>
</evidence>
<dbReference type="EMBL" id="CAJJDO010000052">
    <property type="protein sequence ID" value="CAD8170201.1"/>
    <property type="molecule type" value="Genomic_DNA"/>
</dbReference>
<accession>A0A8S1UZS4</accession>
<evidence type="ECO:0000313" key="1">
    <source>
        <dbReference type="EMBL" id="CAD8170201.1"/>
    </source>
</evidence>
<comment type="caution">
    <text evidence="1">The sequence shown here is derived from an EMBL/GenBank/DDBJ whole genome shotgun (WGS) entry which is preliminary data.</text>
</comment>
<dbReference type="Proteomes" id="UP000689195">
    <property type="component" value="Unassembled WGS sequence"/>
</dbReference>
<proteinExistence type="predicted"/>
<gene>
    <name evidence="1" type="ORF">PPENT_87.1.T0520204</name>
</gene>
<name>A0A8S1UZS4_9CILI</name>
<protein>
    <submittedName>
        <fullName evidence="1">Uncharacterized protein</fullName>
    </submittedName>
</protein>